<dbReference type="EMBL" id="CU207366">
    <property type="protein sequence ID" value="CAL67199.1"/>
    <property type="molecule type" value="Genomic_DNA"/>
</dbReference>
<organism evidence="2 3">
    <name type="scientific">Christiangramia forsetii (strain DSM 17595 / CGMCC 1.15422 / KT0803)</name>
    <name type="common">Gramella forsetii</name>
    <dbReference type="NCBI Taxonomy" id="411154"/>
    <lineage>
        <taxon>Bacteria</taxon>
        <taxon>Pseudomonadati</taxon>
        <taxon>Bacteroidota</taxon>
        <taxon>Flavobacteriia</taxon>
        <taxon>Flavobacteriales</taxon>
        <taxon>Flavobacteriaceae</taxon>
        <taxon>Christiangramia</taxon>
    </lineage>
</organism>
<name>A0M3K4_CHRFK</name>
<evidence type="ECO:0000313" key="2">
    <source>
        <dbReference type="EMBL" id="CAL67199.1"/>
    </source>
</evidence>
<dbReference type="Proteomes" id="UP000000755">
    <property type="component" value="Chromosome"/>
</dbReference>
<keyword evidence="1" id="KW-0472">Membrane</keyword>
<dbReference type="AlphaFoldDB" id="A0M3K4"/>
<dbReference type="HOGENOM" id="CLU_1633080_0_0_10"/>
<evidence type="ECO:0000313" key="3">
    <source>
        <dbReference type="Proteomes" id="UP000000755"/>
    </source>
</evidence>
<proteinExistence type="predicted"/>
<evidence type="ECO:0000256" key="1">
    <source>
        <dbReference type="SAM" id="Phobius"/>
    </source>
</evidence>
<gene>
    <name evidence="2" type="ordered locus">GFO_2235</name>
</gene>
<keyword evidence="1" id="KW-0812">Transmembrane</keyword>
<accession>A0M3K4</accession>
<protein>
    <submittedName>
        <fullName evidence="2">Membrane protein</fullName>
    </submittedName>
</protein>
<feature type="transmembrane region" description="Helical" evidence="1">
    <location>
        <begin position="125"/>
        <end position="146"/>
    </location>
</feature>
<keyword evidence="1" id="KW-1133">Transmembrane helix</keyword>
<reference evidence="2 3" key="1">
    <citation type="journal article" date="2006" name="Environ. Microbiol.">
        <title>Whole genome analysis of the marine Bacteroidetes'Gramella forsetii' reveals adaptations to degradation of polymeric organic matter.</title>
        <authorList>
            <person name="Bauer M."/>
            <person name="Kube M."/>
            <person name="Teeling H."/>
            <person name="Richter M."/>
            <person name="Lombardot T."/>
            <person name="Allers E."/>
            <person name="Wuerdemann C.A."/>
            <person name="Quast C."/>
            <person name="Kuhl H."/>
            <person name="Knaust F."/>
            <person name="Woebken D."/>
            <person name="Bischof K."/>
            <person name="Mussmann M."/>
            <person name="Choudhuri J.V."/>
            <person name="Meyer F."/>
            <person name="Reinhardt R."/>
            <person name="Amann R.I."/>
            <person name="Gloeckner F.O."/>
        </authorList>
    </citation>
    <scope>NUCLEOTIDE SEQUENCE [LARGE SCALE GENOMIC DNA]</scope>
    <source>
        <strain evidence="2 3">KT0803</strain>
    </source>
</reference>
<sequence>MRYNFHVSINIIKRNVKIPIVVVNRPNFFDLVQPAREIMAISETIPKRNKITPTILGSIKSVCITFIGYPSVVIIRSFVIAKTVIKNEPAAKVAVIIIIFDKRVFVSETKRFAITAIENPPSNELIVIICSASLFQYSNVISIIIFRRIFQLIFVTCIISKE</sequence>
<dbReference type="KEGG" id="gfo:GFO_2235"/>